<evidence type="ECO:0000313" key="1">
    <source>
        <dbReference type="EMBL" id="MBC8587108.1"/>
    </source>
</evidence>
<comment type="caution">
    <text evidence="1">The sequence shown here is derived from an EMBL/GenBank/DDBJ whole genome shotgun (WGS) entry which is preliminary data.</text>
</comment>
<reference evidence="1" key="1">
    <citation type="submission" date="2020-08" db="EMBL/GenBank/DDBJ databases">
        <title>Genome public.</title>
        <authorList>
            <person name="Liu C."/>
            <person name="Sun Q."/>
        </authorList>
    </citation>
    <scope>NUCLEOTIDE SEQUENCE</scope>
    <source>
        <strain evidence="1">BX21</strain>
    </source>
</reference>
<proteinExistence type="predicted"/>
<name>A0A926ERY5_9FIRM</name>
<dbReference type="AlphaFoldDB" id="A0A926ERY5"/>
<evidence type="ECO:0000313" key="2">
    <source>
        <dbReference type="Proteomes" id="UP000601171"/>
    </source>
</evidence>
<gene>
    <name evidence="1" type="ORF">H8707_02475</name>
</gene>
<dbReference type="EMBL" id="JACRTG010000008">
    <property type="protein sequence ID" value="MBC8587108.1"/>
    <property type="molecule type" value="Genomic_DNA"/>
</dbReference>
<organism evidence="1 2">
    <name type="scientific">Paratissierella segnis</name>
    <dbReference type="NCBI Taxonomy" id="2763679"/>
    <lineage>
        <taxon>Bacteria</taxon>
        <taxon>Bacillati</taxon>
        <taxon>Bacillota</taxon>
        <taxon>Tissierellia</taxon>
        <taxon>Tissierellales</taxon>
        <taxon>Tissierellaceae</taxon>
        <taxon>Paratissierella</taxon>
    </lineage>
</organism>
<dbReference type="Proteomes" id="UP000601171">
    <property type="component" value="Unassembled WGS sequence"/>
</dbReference>
<sequence length="122" mass="13559">MGIKLEGFVEFTNKLNKSISQVSDVVEDALLDCGNDLQQKSVDITPKDTGTLRGSAFTEAENTSKPSVIVGFDEEYAIFVHENLEAHHPVGQAKFLEQPLNENKDKYVKHIGDKVNDLLNKN</sequence>
<accession>A0A926ERY5</accession>
<keyword evidence="2" id="KW-1185">Reference proteome</keyword>
<dbReference type="RefSeq" id="WP_262428580.1">
    <property type="nucleotide sequence ID" value="NZ_JACRTG010000008.1"/>
</dbReference>
<protein>
    <submittedName>
        <fullName evidence="1">HK97 gp10 family phage protein</fullName>
    </submittedName>
</protein>